<dbReference type="OrthoDB" id="9805019at2"/>
<keyword evidence="5 9" id="KW-0653">Protein transport</keyword>
<keyword evidence="7 9" id="KW-0811">Translocation</keyword>
<feature type="transmembrane region" description="Helical" evidence="9">
    <location>
        <begin position="275"/>
        <end position="301"/>
    </location>
</feature>
<evidence type="ECO:0000256" key="4">
    <source>
        <dbReference type="ARBA" id="ARBA00022692"/>
    </source>
</evidence>
<comment type="subunit">
    <text evidence="9">Forms a complex with SecD. Part of the essential Sec protein translocation apparatus which comprises SecA, SecYEG and auxiliary proteins SecDF. Other proteins may also be involved.</text>
</comment>
<dbReference type="InterPro" id="IPR022645">
    <property type="entry name" value="SecD/SecF_bac"/>
</dbReference>
<evidence type="ECO:0000313" key="12">
    <source>
        <dbReference type="Proteomes" id="UP000253034"/>
    </source>
</evidence>
<dbReference type="NCBIfam" id="TIGR00966">
    <property type="entry name" value="transloc_SecF"/>
    <property type="match status" value="1"/>
</dbReference>
<dbReference type="InterPro" id="IPR005665">
    <property type="entry name" value="SecF_bac"/>
</dbReference>
<accession>A0A369AXD6</accession>
<dbReference type="InterPro" id="IPR022813">
    <property type="entry name" value="SecD/SecF_arch_bac"/>
</dbReference>
<dbReference type="SUPFAM" id="SSF82866">
    <property type="entry name" value="Multidrug efflux transporter AcrB transmembrane domain"/>
    <property type="match status" value="1"/>
</dbReference>
<dbReference type="RefSeq" id="WP_114298460.1">
    <property type="nucleotide sequence ID" value="NZ_QPJT01000016.1"/>
</dbReference>
<keyword evidence="12" id="KW-1185">Reference proteome</keyword>
<evidence type="ECO:0000256" key="3">
    <source>
        <dbReference type="ARBA" id="ARBA00022475"/>
    </source>
</evidence>
<proteinExistence type="inferred from homology"/>
<feature type="transmembrane region" description="Helical" evidence="9">
    <location>
        <begin position="169"/>
        <end position="191"/>
    </location>
</feature>
<feature type="transmembrane region" description="Helical" evidence="9">
    <location>
        <begin position="9"/>
        <end position="28"/>
    </location>
</feature>
<evidence type="ECO:0000256" key="6">
    <source>
        <dbReference type="ARBA" id="ARBA00022989"/>
    </source>
</evidence>
<dbReference type="GO" id="GO:0006605">
    <property type="term" value="P:protein targeting"/>
    <property type="evidence" value="ECO:0007669"/>
    <property type="project" value="UniProtKB-UniRule"/>
</dbReference>
<dbReference type="GO" id="GO:0005886">
    <property type="term" value="C:plasma membrane"/>
    <property type="evidence" value="ECO:0007669"/>
    <property type="project" value="UniProtKB-SubCell"/>
</dbReference>
<keyword evidence="2 9" id="KW-0813">Transport</keyword>
<dbReference type="Pfam" id="PF02355">
    <property type="entry name" value="SecD_SecF_C"/>
    <property type="match status" value="1"/>
</dbReference>
<comment type="similarity">
    <text evidence="9">Belongs to the SecD/SecF family. SecF subfamily.</text>
</comment>
<dbReference type="PANTHER" id="PTHR30081:SF8">
    <property type="entry name" value="PROTEIN TRANSLOCASE SUBUNIT SECF"/>
    <property type="match status" value="1"/>
</dbReference>
<dbReference type="EMBL" id="QPJT01000016">
    <property type="protein sequence ID" value="RCX13823.1"/>
    <property type="molecule type" value="Genomic_DNA"/>
</dbReference>
<gene>
    <name evidence="9" type="primary">secF</name>
    <name evidence="11" type="ORF">DFR58_11657</name>
</gene>
<feature type="domain" description="Protein export membrane protein SecD/SecF C-terminal" evidence="10">
    <location>
        <begin position="119"/>
        <end position="303"/>
    </location>
</feature>
<organism evidence="11 12">
    <name type="scientific">Anaerobacterium chartisolvens</name>
    <dbReference type="NCBI Taxonomy" id="1297424"/>
    <lineage>
        <taxon>Bacteria</taxon>
        <taxon>Bacillati</taxon>
        <taxon>Bacillota</taxon>
        <taxon>Clostridia</taxon>
        <taxon>Eubacteriales</taxon>
        <taxon>Oscillospiraceae</taxon>
        <taxon>Anaerobacterium</taxon>
    </lineage>
</organism>
<dbReference type="AlphaFoldDB" id="A0A369AXD6"/>
<evidence type="ECO:0000256" key="8">
    <source>
        <dbReference type="ARBA" id="ARBA00023136"/>
    </source>
</evidence>
<dbReference type="HAMAP" id="MF_01464_B">
    <property type="entry name" value="SecF_B"/>
    <property type="match status" value="1"/>
</dbReference>
<evidence type="ECO:0000259" key="10">
    <source>
        <dbReference type="Pfam" id="PF02355"/>
    </source>
</evidence>
<comment type="subcellular location">
    <subcellularLocation>
        <location evidence="1 9">Cell membrane</location>
        <topology evidence="1 9">Multi-pass membrane protein</topology>
    </subcellularLocation>
</comment>
<sequence>MVDLFSKRRYFFVLSIILVLSGIIGLMVKGVKLDIQFQGGTLMQIFMSDDSYNTEDIQAAISKAIGKSVTAQKMQTYNAEDSSSKINLLQLRVAKDSTLTGEEINQVVELLKKDFNVSEDAQMQIQSVEPFMGKEMLQKGILAAIIASVLIVLYVWWRFSVMSGLSAAIFANLALIHDAFIMFSVYVVFGLPLNESFLAAVLTILGFSINDTIVVYDRIRENTKAMRNMPYSQLVNTSVIQTISRTINTTVTVMICVITLYVFAFVNNIDSIKDFSFPLMIGLLSGTYSTIFIASPLWAVWQEARLKRRVAAKAAKSN</sequence>
<dbReference type="GO" id="GO:0043952">
    <property type="term" value="P:protein transport by the Sec complex"/>
    <property type="evidence" value="ECO:0007669"/>
    <property type="project" value="UniProtKB-UniRule"/>
</dbReference>
<evidence type="ECO:0000256" key="9">
    <source>
        <dbReference type="HAMAP-Rule" id="MF_01464"/>
    </source>
</evidence>
<evidence type="ECO:0000256" key="5">
    <source>
        <dbReference type="ARBA" id="ARBA00022927"/>
    </source>
</evidence>
<feature type="transmembrane region" description="Helical" evidence="9">
    <location>
        <begin position="140"/>
        <end position="157"/>
    </location>
</feature>
<dbReference type="InterPro" id="IPR048634">
    <property type="entry name" value="SecD_SecF_C"/>
</dbReference>
<dbReference type="PRINTS" id="PR01755">
    <property type="entry name" value="SECFTRNLCASE"/>
</dbReference>
<evidence type="ECO:0000256" key="7">
    <source>
        <dbReference type="ARBA" id="ARBA00023010"/>
    </source>
</evidence>
<dbReference type="PANTHER" id="PTHR30081">
    <property type="entry name" value="PROTEIN-EXPORT MEMBRANE PROTEIN SEC"/>
    <property type="match status" value="1"/>
</dbReference>
<evidence type="ECO:0000313" key="11">
    <source>
        <dbReference type="EMBL" id="RCX13823.1"/>
    </source>
</evidence>
<name>A0A369AXD6_9FIRM</name>
<protein>
    <recommendedName>
        <fullName evidence="9">Protein-export membrane protein SecF</fullName>
    </recommendedName>
</protein>
<reference evidence="11 12" key="1">
    <citation type="submission" date="2018-07" db="EMBL/GenBank/DDBJ databases">
        <title>Genomic Encyclopedia of Type Strains, Phase IV (KMG-IV): sequencing the most valuable type-strain genomes for metagenomic binning, comparative biology and taxonomic classification.</title>
        <authorList>
            <person name="Goeker M."/>
        </authorList>
    </citation>
    <scope>NUCLEOTIDE SEQUENCE [LARGE SCALE GENOMIC DNA]</scope>
    <source>
        <strain evidence="11 12">DSM 27016</strain>
    </source>
</reference>
<keyword evidence="4 9" id="KW-0812">Transmembrane</keyword>
<dbReference type="Proteomes" id="UP000253034">
    <property type="component" value="Unassembled WGS sequence"/>
</dbReference>
<feature type="transmembrane region" description="Helical" evidence="9">
    <location>
        <begin position="197"/>
        <end position="216"/>
    </location>
</feature>
<dbReference type="GO" id="GO:0015450">
    <property type="term" value="F:protein-transporting ATPase activity"/>
    <property type="evidence" value="ECO:0007669"/>
    <property type="project" value="InterPro"/>
</dbReference>
<keyword evidence="8 9" id="KW-0472">Membrane</keyword>
<keyword evidence="6 9" id="KW-1133">Transmembrane helix</keyword>
<evidence type="ECO:0000256" key="2">
    <source>
        <dbReference type="ARBA" id="ARBA00022448"/>
    </source>
</evidence>
<dbReference type="Gene3D" id="1.20.1640.10">
    <property type="entry name" value="Multidrug efflux transporter AcrB transmembrane domain"/>
    <property type="match status" value="1"/>
</dbReference>
<evidence type="ECO:0000256" key="1">
    <source>
        <dbReference type="ARBA" id="ARBA00004651"/>
    </source>
</evidence>
<dbReference type="GO" id="GO:0065002">
    <property type="term" value="P:intracellular protein transmembrane transport"/>
    <property type="evidence" value="ECO:0007669"/>
    <property type="project" value="UniProtKB-UniRule"/>
</dbReference>
<comment type="function">
    <text evidence="9">Part of the Sec protein translocase complex. Interacts with the SecYEG preprotein conducting channel. SecDF uses the proton motive force (PMF) to complete protein translocation after the ATP-dependent function of SecA.</text>
</comment>
<feature type="transmembrane region" description="Helical" evidence="9">
    <location>
        <begin position="251"/>
        <end position="269"/>
    </location>
</feature>
<comment type="caution">
    <text evidence="11">The sequence shown here is derived from an EMBL/GenBank/DDBJ whole genome shotgun (WGS) entry which is preliminary data.</text>
</comment>
<keyword evidence="3 9" id="KW-1003">Cell membrane</keyword>